<evidence type="ECO:0000313" key="3">
    <source>
        <dbReference type="Proteomes" id="UP000807469"/>
    </source>
</evidence>
<proteinExistence type="predicted"/>
<comment type="caution">
    <text evidence="2">The sequence shown here is derived from an EMBL/GenBank/DDBJ whole genome shotgun (WGS) entry which is preliminary data.</text>
</comment>
<keyword evidence="3" id="KW-1185">Reference proteome</keyword>
<feature type="compositionally biased region" description="Gly residues" evidence="1">
    <location>
        <begin position="534"/>
        <end position="545"/>
    </location>
</feature>
<accession>A0A9P5ZCB5</accession>
<gene>
    <name evidence="2" type="ORF">BDN70DRAFT_825002</name>
</gene>
<feature type="compositionally biased region" description="Basic and acidic residues" evidence="1">
    <location>
        <begin position="149"/>
        <end position="158"/>
    </location>
</feature>
<sequence>MAPDASADNLASNWHTIRPWSPSLSLAVREITSVSAAFILSCGEIDSSLASIGMEAADEDAEGNDGEGVSTKTSSVIADALAKGLSVNVNGSAWPRAFIRIDDQLDEAVIIIYALMPGRQYDIELGLAPAGQPATSVCKQVTTEEESDHDTSEVHTDPESLTQASDTPSTSPSGTVPGTPPPPITLEDRLNQLQHTLSAVNSERETLLASLKTARRDAQKADSALRSEIDTLKRTSEKNAAAELRGKQKILALQEAVKRAQNATKETEELAEEVKHLEPDLYKRKQEKEVEHAKIKRDADRVRKEREDIEEKERKRIEGMKSELAGLTSKLEKLNGKQEKLEGTTIPDLEEKLKEIEAEIEREEQEIPLQRLQLQAPIGRPTPLPIQRPDQNLWSPPRSNSYQSQRRASLKSNTLPSSTPSSASLASTKSSPSNSSHNSSPTHTNAGPMTTSTLSSRAPAFEPSRTISSLKGHNGHSPLFVSGQPSNFPTTPSPVARSRPTGSAGPGRSSSGGSVKSGVIGQGHGQWMPHGHGHGQGHGGFDSGR</sequence>
<feature type="compositionally biased region" description="Polar residues" evidence="1">
    <location>
        <begin position="447"/>
        <end position="456"/>
    </location>
</feature>
<protein>
    <submittedName>
        <fullName evidence="2">Uncharacterized protein</fullName>
    </submittedName>
</protein>
<feature type="compositionally biased region" description="Low complexity" evidence="1">
    <location>
        <begin position="165"/>
        <end position="177"/>
    </location>
</feature>
<feature type="compositionally biased region" description="Polar residues" evidence="1">
    <location>
        <begin position="389"/>
        <end position="407"/>
    </location>
</feature>
<evidence type="ECO:0000313" key="2">
    <source>
        <dbReference type="EMBL" id="KAF9484832.1"/>
    </source>
</evidence>
<feature type="compositionally biased region" description="Low complexity" evidence="1">
    <location>
        <begin position="498"/>
        <end position="530"/>
    </location>
</feature>
<dbReference type="AlphaFoldDB" id="A0A9P5ZCB5"/>
<name>A0A9P5ZCB5_9AGAR</name>
<feature type="compositionally biased region" description="Low complexity" evidence="1">
    <location>
        <begin position="410"/>
        <end position="446"/>
    </location>
</feature>
<dbReference type="OrthoDB" id="2596255at2759"/>
<feature type="region of interest" description="Disordered" evidence="1">
    <location>
        <begin position="363"/>
        <end position="545"/>
    </location>
</feature>
<reference evidence="2" key="1">
    <citation type="submission" date="2020-11" db="EMBL/GenBank/DDBJ databases">
        <authorList>
            <consortium name="DOE Joint Genome Institute"/>
            <person name="Ahrendt S."/>
            <person name="Riley R."/>
            <person name="Andreopoulos W."/>
            <person name="Labutti K."/>
            <person name="Pangilinan J."/>
            <person name="Ruiz-Duenas F.J."/>
            <person name="Barrasa J.M."/>
            <person name="Sanchez-Garcia M."/>
            <person name="Camarero S."/>
            <person name="Miyauchi S."/>
            <person name="Serrano A."/>
            <person name="Linde D."/>
            <person name="Babiker R."/>
            <person name="Drula E."/>
            <person name="Ayuso-Fernandez I."/>
            <person name="Pacheco R."/>
            <person name="Padilla G."/>
            <person name="Ferreira P."/>
            <person name="Barriuso J."/>
            <person name="Kellner H."/>
            <person name="Castanera R."/>
            <person name="Alfaro M."/>
            <person name="Ramirez L."/>
            <person name="Pisabarro A.G."/>
            <person name="Kuo A."/>
            <person name="Tritt A."/>
            <person name="Lipzen A."/>
            <person name="He G."/>
            <person name="Yan M."/>
            <person name="Ng V."/>
            <person name="Cullen D."/>
            <person name="Martin F."/>
            <person name="Rosso M.-N."/>
            <person name="Henrissat B."/>
            <person name="Hibbett D."/>
            <person name="Martinez A.T."/>
            <person name="Grigoriev I.V."/>
        </authorList>
    </citation>
    <scope>NUCLEOTIDE SEQUENCE</scope>
    <source>
        <strain evidence="2">CIRM-BRFM 674</strain>
    </source>
</reference>
<feature type="region of interest" description="Disordered" evidence="1">
    <location>
        <begin position="136"/>
        <end position="185"/>
    </location>
</feature>
<dbReference type="EMBL" id="MU155140">
    <property type="protein sequence ID" value="KAF9484832.1"/>
    <property type="molecule type" value="Genomic_DNA"/>
</dbReference>
<evidence type="ECO:0000256" key="1">
    <source>
        <dbReference type="SAM" id="MobiDB-lite"/>
    </source>
</evidence>
<dbReference type="Proteomes" id="UP000807469">
    <property type="component" value="Unassembled WGS sequence"/>
</dbReference>
<organism evidence="2 3">
    <name type="scientific">Pholiota conissans</name>
    <dbReference type="NCBI Taxonomy" id="109636"/>
    <lineage>
        <taxon>Eukaryota</taxon>
        <taxon>Fungi</taxon>
        <taxon>Dikarya</taxon>
        <taxon>Basidiomycota</taxon>
        <taxon>Agaricomycotina</taxon>
        <taxon>Agaricomycetes</taxon>
        <taxon>Agaricomycetidae</taxon>
        <taxon>Agaricales</taxon>
        <taxon>Agaricineae</taxon>
        <taxon>Strophariaceae</taxon>
        <taxon>Pholiota</taxon>
    </lineage>
</organism>